<dbReference type="PANTHER" id="PTHR20883:SF15">
    <property type="entry name" value="PHYTANOYL-COA DIOXYGENASE DOMAIN-CONTAINING PROTEIN 1"/>
    <property type="match status" value="1"/>
</dbReference>
<comment type="caution">
    <text evidence="3">The sequence shown here is derived from an EMBL/GenBank/DDBJ whole genome shotgun (WGS) entry which is preliminary data.</text>
</comment>
<dbReference type="AlphaFoldDB" id="A0A7Y3W4T1"/>
<organism evidence="3 4">
    <name type="scientific">Parvularcula mediterranea</name>
    <dbReference type="NCBI Taxonomy" id="2732508"/>
    <lineage>
        <taxon>Bacteria</taxon>
        <taxon>Pseudomonadati</taxon>
        <taxon>Pseudomonadota</taxon>
        <taxon>Alphaproteobacteria</taxon>
        <taxon>Parvularculales</taxon>
        <taxon>Parvularculaceae</taxon>
        <taxon>Parvularcula</taxon>
    </lineage>
</organism>
<sequence length="282" mass="31117">MNQKTGNLTLDYLDADLAGTFKSTAGIGSADDKQVDALAAELNENGYVILESIISKEQLDTYREEIMPHLTRTGRNNFEGDKTQRVYGVPGKIYAADPMIAHPLVMAVLDRVMRPNFLLSQGQGINILPGEVAQPIHHDDAFYHWPRPRPHLGAATIWAIDAFTEDNGATVVYPGSHKWGPGAPPADAKVVKAVMPEGSCVLFLGTTWHGGGGNETDKPRLAFTAQYCEPWCRTQENYFLAVPKEMVKSRDEAMQRLLGYSVHPPFIGMVNGMHPKRCLQDD</sequence>
<gene>
    <name evidence="3" type="ORF">HK107_05645</name>
</gene>
<keyword evidence="1" id="KW-0479">Metal-binding</keyword>
<keyword evidence="2" id="KW-0408">Iron</keyword>
<dbReference type="Proteomes" id="UP000536835">
    <property type="component" value="Unassembled WGS sequence"/>
</dbReference>
<dbReference type="SUPFAM" id="SSF51197">
    <property type="entry name" value="Clavaminate synthase-like"/>
    <property type="match status" value="1"/>
</dbReference>
<dbReference type="Gene3D" id="2.60.120.620">
    <property type="entry name" value="q2cbj1_9rhob like domain"/>
    <property type="match status" value="1"/>
</dbReference>
<name>A0A7Y3W4T1_9PROT</name>
<keyword evidence="4" id="KW-1185">Reference proteome</keyword>
<evidence type="ECO:0000313" key="4">
    <source>
        <dbReference type="Proteomes" id="UP000536835"/>
    </source>
</evidence>
<accession>A0A7Y3W4T1</accession>
<reference evidence="3 4" key="1">
    <citation type="submission" date="2020-05" db="EMBL/GenBank/DDBJ databases">
        <title>Parvularcula mediterraneae sp. nov., isolated from polypropylene straw from shallow seawater of the seashore of Laganas in Zakynthos island, Greece.</title>
        <authorList>
            <person name="Szabo I."/>
            <person name="Al-Omari J."/>
            <person name="Rado J."/>
            <person name="Szerdahelyi G.S."/>
        </authorList>
    </citation>
    <scope>NUCLEOTIDE SEQUENCE [LARGE SCALE GENOMIC DNA]</scope>
    <source>
        <strain evidence="3 4">ZS-1/3</strain>
    </source>
</reference>
<dbReference type="GO" id="GO:0016706">
    <property type="term" value="F:2-oxoglutarate-dependent dioxygenase activity"/>
    <property type="evidence" value="ECO:0007669"/>
    <property type="project" value="UniProtKB-ARBA"/>
</dbReference>
<dbReference type="GO" id="GO:0005506">
    <property type="term" value="F:iron ion binding"/>
    <property type="evidence" value="ECO:0007669"/>
    <property type="project" value="UniProtKB-ARBA"/>
</dbReference>
<keyword evidence="3" id="KW-0223">Dioxygenase</keyword>
<evidence type="ECO:0000256" key="2">
    <source>
        <dbReference type="ARBA" id="ARBA00023004"/>
    </source>
</evidence>
<dbReference type="PANTHER" id="PTHR20883">
    <property type="entry name" value="PHYTANOYL-COA DIOXYGENASE DOMAIN CONTAINING 1"/>
    <property type="match status" value="1"/>
</dbReference>
<dbReference type="RefSeq" id="WP_173197528.1">
    <property type="nucleotide sequence ID" value="NZ_JABFCX010000002.1"/>
</dbReference>
<dbReference type="Pfam" id="PF05721">
    <property type="entry name" value="PhyH"/>
    <property type="match status" value="1"/>
</dbReference>
<evidence type="ECO:0000313" key="3">
    <source>
        <dbReference type="EMBL" id="NNU15803.1"/>
    </source>
</evidence>
<evidence type="ECO:0000256" key="1">
    <source>
        <dbReference type="ARBA" id="ARBA00022723"/>
    </source>
</evidence>
<protein>
    <submittedName>
        <fullName evidence="3">Phytanoyl-CoA dioxygenase family protein</fullName>
    </submittedName>
</protein>
<proteinExistence type="predicted"/>
<dbReference type="InterPro" id="IPR008775">
    <property type="entry name" value="Phytyl_CoA_dOase-like"/>
</dbReference>
<dbReference type="EMBL" id="JABFCX010000002">
    <property type="protein sequence ID" value="NNU15803.1"/>
    <property type="molecule type" value="Genomic_DNA"/>
</dbReference>
<keyword evidence="3" id="KW-0560">Oxidoreductase</keyword>